<dbReference type="InterPro" id="IPR053164">
    <property type="entry name" value="IS1016-like_transposase"/>
</dbReference>
<feature type="domain" description="ISXO2-like transposase" evidence="1">
    <location>
        <begin position="119"/>
        <end position="264"/>
    </location>
</feature>
<dbReference type="PANTHER" id="PTHR47163">
    <property type="entry name" value="DDE_TNP_IS1595 DOMAIN-CONTAINING PROTEIN"/>
    <property type="match status" value="1"/>
</dbReference>
<protein>
    <submittedName>
        <fullName evidence="2">IS1595 family transposase</fullName>
    </submittedName>
</protein>
<dbReference type="SMART" id="SM01126">
    <property type="entry name" value="DDE_Tnp_IS1595"/>
    <property type="match status" value="1"/>
</dbReference>
<reference evidence="3" key="1">
    <citation type="journal article" date="2019" name="Int. J. Syst. Evol. Microbiol.">
        <title>The Global Catalogue of Microorganisms (GCM) 10K type strain sequencing project: providing services to taxonomists for standard genome sequencing and annotation.</title>
        <authorList>
            <consortium name="The Broad Institute Genomics Platform"/>
            <consortium name="The Broad Institute Genome Sequencing Center for Infectious Disease"/>
            <person name="Wu L."/>
            <person name="Ma J."/>
        </authorList>
    </citation>
    <scope>NUCLEOTIDE SEQUENCE [LARGE SCALE GENOMIC DNA]</scope>
    <source>
        <strain evidence="3">CGMCC 1.15304</strain>
    </source>
</reference>
<keyword evidence="3" id="KW-1185">Reference proteome</keyword>
<dbReference type="InterPro" id="IPR024442">
    <property type="entry name" value="Transposase_Zn_ribbon"/>
</dbReference>
<organism evidence="2 3">
    <name type="scientific">Kordiimonas lipolytica</name>
    <dbReference type="NCBI Taxonomy" id="1662421"/>
    <lineage>
        <taxon>Bacteria</taxon>
        <taxon>Pseudomonadati</taxon>
        <taxon>Pseudomonadota</taxon>
        <taxon>Alphaproteobacteria</taxon>
        <taxon>Kordiimonadales</taxon>
        <taxon>Kordiimonadaceae</taxon>
        <taxon>Kordiimonas</taxon>
    </lineage>
</organism>
<evidence type="ECO:0000313" key="3">
    <source>
        <dbReference type="Proteomes" id="UP001595776"/>
    </source>
</evidence>
<comment type="caution">
    <text evidence="2">The sequence shown here is derived from an EMBL/GenBank/DDBJ whole genome shotgun (WGS) entry which is preliminary data.</text>
</comment>
<gene>
    <name evidence="2" type="ORF">ACFO5Q_16690</name>
</gene>
<dbReference type="Pfam" id="PF12760">
    <property type="entry name" value="Zn_ribbon_IS1595"/>
    <property type="match status" value="1"/>
</dbReference>
<evidence type="ECO:0000259" key="1">
    <source>
        <dbReference type="SMART" id="SM01126"/>
    </source>
</evidence>
<proteinExistence type="predicted"/>
<evidence type="ECO:0000313" key="2">
    <source>
        <dbReference type="EMBL" id="MFC4349493.1"/>
    </source>
</evidence>
<dbReference type="NCBIfam" id="NF033547">
    <property type="entry name" value="transpos_IS1595"/>
    <property type="match status" value="1"/>
</dbReference>
<sequence length="299" mass="33906">MRMSEDEAFATFAMLRWPDTEGEAVCPHCGHDKCYLIKTRRRFKCAACRKQFSITSGTIFHSAKLELRDYLAVIALFVNAVKGISALQVSRDVDISYKAAFVLLHKLREAIDGTRSDITLSGEVEIDGAYYGGHVRPSNGGREGRKPSKKRRKKCVLTLVQRGGATVTKVIPSENTDDVLDIARKHIAQDSVVFADEHGAYDVLHARYEVYRINHRWSYSDGIACTNQAESFHARMRRAEIGQYHRISNRYLSQYASEIAYRSDRKRVDNGTVFSEVTEMALATPASRTWIGYWQKRAV</sequence>
<dbReference type="Pfam" id="PF12762">
    <property type="entry name" value="DDE_Tnp_IS1595"/>
    <property type="match status" value="1"/>
</dbReference>
<dbReference type="RefSeq" id="WP_231727193.1">
    <property type="nucleotide sequence ID" value="NZ_JBHSCR010000017.1"/>
</dbReference>
<accession>A0ABV8UE07</accession>
<dbReference type="PANTHER" id="PTHR47163:SF2">
    <property type="entry name" value="SI:DKEY-17M8.2"/>
    <property type="match status" value="1"/>
</dbReference>
<dbReference type="Proteomes" id="UP001595776">
    <property type="component" value="Unassembled WGS sequence"/>
</dbReference>
<name>A0ABV8UE07_9PROT</name>
<dbReference type="InterPro" id="IPR024445">
    <property type="entry name" value="Tnp_ISXO2-like"/>
</dbReference>
<dbReference type="EMBL" id="JBHSCR010000017">
    <property type="protein sequence ID" value="MFC4349493.1"/>
    <property type="molecule type" value="Genomic_DNA"/>
</dbReference>